<feature type="transmembrane region" description="Helical" evidence="2">
    <location>
        <begin position="48"/>
        <end position="68"/>
    </location>
</feature>
<keyword evidence="2" id="KW-0812">Transmembrane</keyword>
<name>A0A4V4HS75_9ACTN</name>
<gene>
    <name evidence="3" type="ORF">FAB82_15475</name>
</gene>
<organism evidence="3 4">
    <name type="scientific">Glycomyces buryatensis</name>
    <dbReference type="NCBI Taxonomy" id="2570927"/>
    <lineage>
        <taxon>Bacteria</taxon>
        <taxon>Bacillati</taxon>
        <taxon>Actinomycetota</taxon>
        <taxon>Actinomycetes</taxon>
        <taxon>Glycomycetales</taxon>
        <taxon>Glycomycetaceae</taxon>
        <taxon>Glycomyces</taxon>
    </lineage>
</organism>
<reference evidence="3 4" key="2">
    <citation type="submission" date="2019-05" db="EMBL/GenBank/DDBJ databases">
        <title>Glycomyces buryatensis sp. nov.</title>
        <authorList>
            <person name="Nikitina E."/>
        </authorList>
    </citation>
    <scope>NUCLEOTIDE SEQUENCE [LARGE SCALE GENOMIC DNA]</scope>
    <source>
        <strain evidence="3 4">18</strain>
    </source>
</reference>
<evidence type="ECO:0000313" key="4">
    <source>
        <dbReference type="Proteomes" id="UP000308760"/>
    </source>
</evidence>
<evidence type="ECO:0000256" key="1">
    <source>
        <dbReference type="SAM" id="MobiDB-lite"/>
    </source>
</evidence>
<evidence type="ECO:0000256" key="2">
    <source>
        <dbReference type="SAM" id="Phobius"/>
    </source>
</evidence>
<comment type="caution">
    <text evidence="3">The sequence shown here is derived from an EMBL/GenBank/DDBJ whole genome shotgun (WGS) entry which is preliminary data.</text>
</comment>
<feature type="compositionally biased region" description="Acidic residues" evidence="1">
    <location>
        <begin position="194"/>
        <end position="207"/>
    </location>
</feature>
<protein>
    <submittedName>
        <fullName evidence="3">Uncharacterized protein</fullName>
    </submittedName>
</protein>
<dbReference type="EMBL" id="STGY01000056">
    <property type="protein sequence ID" value="THV40656.1"/>
    <property type="molecule type" value="Genomic_DNA"/>
</dbReference>
<feature type="compositionally biased region" description="Low complexity" evidence="1">
    <location>
        <begin position="257"/>
        <end position="269"/>
    </location>
</feature>
<proteinExistence type="predicted"/>
<feature type="compositionally biased region" description="Basic and acidic residues" evidence="1">
    <location>
        <begin position="241"/>
        <end position="250"/>
    </location>
</feature>
<sequence>MGRHKTKLGEPSRAQTRPPLPYPVSDGRIPPTVQAVMDRRTQRRKSRLAAISAAGMLAVGGAAGVSMATADESGSSSDDQIVFSGNCGTLDVVSASSKPDSTEVTVPVGSEVSYRNELGTDAQLHVGDEIYDIDPDSEQVFVMNRSAEVAMVPNCHGLFADYDAAQVRVAEAQSDDDAPENQEPASGEAPASDSDGEGSEQTNESEPDSAAGDGAAAGRGEGPGSNPEERPEGSDAAGTDEDSKSDEGKEVNSFGETGTDSGTDSSGSGAPNGEEVVAVDPKAVTDGANGLLALIAIVCLVGVSAAVMRTMLKFRAAA</sequence>
<keyword evidence="2" id="KW-0472">Membrane</keyword>
<keyword evidence="4" id="KW-1185">Reference proteome</keyword>
<dbReference type="RefSeq" id="WP_136535430.1">
    <property type="nucleotide sequence ID" value="NZ_STGY01000056.1"/>
</dbReference>
<feature type="transmembrane region" description="Helical" evidence="2">
    <location>
        <begin position="291"/>
        <end position="312"/>
    </location>
</feature>
<keyword evidence="2" id="KW-1133">Transmembrane helix</keyword>
<reference evidence="4" key="1">
    <citation type="submission" date="2019-04" db="EMBL/GenBank/DDBJ databases">
        <title>Nocardioides xinjiangensis sp. nov.</title>
        <authorList>
            <person name="Liu S."/>
        </authorList>
    </citation>
    <scope>NUCLEOTIDE SEQUENCE [LARGE SCALE GENOMIC DNA]</scope>
    <source>
        <strain evidence="4">18</strain>
    </source>
</reference>
<dbReference type="AlphaFoldDB" id="A0A4V4HS75"/>
<dbReference type="Proteomes" id="UP000308760">
    <property type="component" value="Unassembled WGS sequence"/>
</dbReference>
<feature type="region of interest" description="Disordered" evidence="1">
    <location>
        <begin position="171"/>
        <end position="274"/>
    </location>
</feature>
<feature type="region of interest" description="Disordered" evidence="1">
    <location>
        <begin position="1"/>
        <end position="30"/>
    </location>
</feature>
<evidence type="ECO:0000313" key="3">
    <source>
        <dbReference type="EMBL" id="THV40656.1"/>
    </source>
</evidence>
<accession>A0A4V4HS75</accession>
<dbReference type="OrthoDB" id="5184941at2"/>